<dbReference type="OrthoDB" id="2353183at2"/>
<organism evidence="2 3">
    <name type="scientific">Bacillus selenitireducens (strain ATCC 700615 / DSM 15326 / MLS10)</name>
    <dbReference type="NCBI Taxonomy" id="439292"/>
    <lineage>
        <taxon>Bacteria</taxon>
        <taxon>Bacillati</taxon>
        <taxon>Bacillota</taxon>
        <taxon>Bacilli</taxon>
        <taxon>Bacillales</taxon>
        <taxon>Bacillaceae</taxon>
        <taxon>Salisediminibacterium</taxon>
    </lineage>
</organism>
<name>D6XTL6_BACIE</name>
<feature type="transmembrane region" description="Helical" evidence="1">
    <location>
        <begin position="109"/>
        <end position="129"/>
    </location>
</feature>
<keyword evidence="1" id="KW-0472">Membrane</keyword>
<reference evidence="2" key="1">
    <citation type="submission" date="2009-10" db="EMBL/GenBank/DDBJ databases">
        <title>Complete sequence of Bacillus selenitireducens MLS10.</title>
        <authorList>
            <consortium name="US DOE Joint Genome Institute"/>
            <person name="Lucas S."/>
            <person name="Copeland A."/>
            <person name="Lapidus A."/>
            <person name="Glavina del Rio T."/>
            <person name="Dalin E."/>
            <person name="Tice H."/>
            <person name="Bruce D."/>
            <person name="Goodwin L."/>
            <person name="Pitluck S."/>
            <person name="Sims D."/>
            <person name="Brettin T."/>
            <person name="Detter J.C."/>
            <person name="Han C."/>
            <person name="Larimer F."/>
            <person name="Land M."/>
            <person name="Hauser L."/>
            <person name="Kyrpides N."/>
            <person name="Ovchinnikova G."/>
            <person name="Stolz J."/>
        </authorList>
    </citation>
    <scope>NUCLEOTIDE SEQUENCE [LARGE SCALE GENOMIC DNA]</scope>
    <source>
        <strain evidence="2">MLS10</strain>
    </source>
</reference>
<dbReference type="Pfam" id="PF11877">
    <property type="entry name" value="DUF3397"/>
    <property type="match status" value="1"/>
</dbReference>
<evidence type="ECO:0000313" key="2">
    <source>
        <dbReference type="EMBL" id="ADH99152.1"/>
    </source>
</evidence>
<dbReference type="AlphaFoldDB" id="D6XTL6"/>
<evidence type="ECO:0008006" key="4">
    <source>
        <dbReference type="Google" id="ProtNLM"/>
    </source>
</evidence>
<dbReference type="InterPro" id="IPR024515">
    <property type="entry name" value="DUF3397"/>
</dbReference>
<accession>D6XTL6</accession>
<keyword evidence="3" id="KW-1185">Reference proteome</keyword>
<feature type="transmembrane region" description="Helical" evidence="1">
    <location>
        <begin position="71"/>
        <end position="89"/>
    </location>
</feature>
<evidence type="ECO:0000313" key="3">
    <source>
        <dbReference type="Proteomes" id="UP000000271"/>
    </source>
</evidence>
<dbReference type="STRING" id="439292.Bsel_1643"/>
<gene>
    <name evidence="2" type="ordered locus">Bsel_1643</name>
</gene>
<sequence>MSGKMTALLIQIAATLITLPVIVIVLSYLLQMIWSGRKRGMVKRSLDVSVPFFAAAIYFGVLEFLGLDILFWMIAVFLTSLGLLLFIHWRLFDEVDVKKSLLMAWRLHFLLYFGVYLGLLISEVIYTVMQ</sequence>
<dbReference type="HOGENOM" id="CLU_1933798_0_0_9"/>
<keyword evidence="1" id="KW-1133">Transmembrane helix</keyword>
<protein>
    <recommendedName>
        <fullName evidence="4">DUF3397 domain-containing protein</fullName>
    </recommendedName>
</protein>
<dbReference type="KEGG" id="bse:Bsel_1643"/>
<evidence type="ECO:0000256" key="1">
    <source>
        <dbReference type="SAM" id="Phobius"/>
    </source>
</evidence>
<proteinExistence type="predicted"/>
<feature type="transmembrane region" description="Helical" evidence="1">
    <location>
        <begin position="12"/>
        <end position="34"/>
    </location>
</feature>
<dbReference type="Proteomes" id="UP000000271">
    <property type="component" value="Chromosome"/>
</dbReference>
<feature type="transmembrane region" description="Helical" evidence="1">
    <location>
        <begin position="46"/>
        <end position="65"/>
    </location>
</feature>
<keyword evidence="1" id="KW-0812">Transmembrane</keyword>
<dbReference type="EMBL" id="CP001791">
    <property type="protein sequence ID" value="ADH99152.1"/>
    <property type="molecule type" value="Genomic_DNA"/>
</dbReference>